<protein>
    <recommendedName>
        <fullName evidence="5">Transmembrane protein</fullName>
    </recommendedName>
</protein>
<name>A0A7J0DW50_9ERIC</name>
<keyword evidence="4" id="KW-1185">Reference proteome</keyword>
<gene>
    <name evidence="3" type="ORF">Acr_00g0083610</name>
</gene>
<keyword evidence="2" id="KW-0472">Membrane</keyword>
<evidence type="ECO:0008006" key="5">
    <source>
        <dbReference type="Google" id="ProtNLM"/>
    </source>
</evidence>
<evidence type="ECO:0000256" key="1">
    <source>
        <dbReference type="SAM" id="MobiDB-lite"/>
    </source>
</evidence>
<sequence length="138" mass="14861">MENFRRYDVVFIVYLPVAVIAIFTVGRSEGRELRPSEHGLATADGGEDSPEMRSFFRGRTSAASPTVSMPMPEAKNMSDASWWKEVSGGGGRRDRAREALVVTAAVCGGVGVAFLVVAALIFVFRCRSQKSSGSGRAK</sequence>
<evidence type="ECO:0000256" key="2">
    <source>
        <dbReference type="SAM" id="Phobius"/>
    </source>
</evidence>
<dbReference type="PANTHER" id="PTHR37189:SF4">
    <property type="entry name" value="TRANSMEMBRANE PROTEIN"/>
    <property type="match status" value="1"/>
</dbReference>
<reference evidence="4" key="1">
    <citation type="submission" date="2019-07" db="EMBL/GenBank/DDBJ databases">
        <title>De Novo Assembly of kiwifruit Actinidia rufa.</title>
        <authorList>
            <person name="Sugita-Konishi S."/>
            <person name="Sato K."/>
            <person name="Mori E."/>
            <person name="Abe Y."/>
            <person name="Kisaki G."/>
            <person name="Hamano K."/>
            <person name="Suezawa K."/>
            <person name="Otani M."/>
            <person name="Fukuda T."/>
            <person name="Manabe T."/>
            <person name="Gomi K."/>
            <person name="Tabuchi M."/>
            <person name="Akimitsu K."/>
            <person name="Kataoka I."/>
        </authorList>
    </citation>
    <scope>NUCLEOTIDE SEQUENCE [LARGE SCALE GENOMIC DNA]</scope>
    <source>
        <strain evidence="4">cv. Fuchu</strain>
    </source>
</reference>
<dbReference type="PANTHER" id="PTHR37189">
    <property type="entry name" value="CONCANAVALIN A-LIKE LECTIN/GLUCANASE DOMAIN-CONTAINING PROTEIN-RELATED"/>
    <property type="match status" value="1"/>
</dbReference>
<feature type="transmembrane region" description="Helical" evidence="2">
    <location>
        <begin position="99"/>
        <end position="124"/>
    </location>
</feature>
<feature type="region of interest" description="Disordered" evidence="1">
    <location>
        <begin position="34"/>
        <end position="53"/>
    </location>
</feature>
<dbReference type="EMBL" id="BJWL01000410">
    <property type="protein sequence ID" value="GFS43103.1"/>
    <property type="molecule type" value="Genomic_DNA"/>
</dbReference>
<feature type="transmembrane region" description="Helical" evidence="2">
    <location>
        <begin position="7"/>
        <end position="26"/>
    </location>
</feature>
<dbReference type="OrthoDB" id="1107534at2759"/>
<evidence type="ECO:0000313" key="4">
    <source>
        <dbReference type="Proteomes" id="UP000585474"/>
    </source>
</evidence>
<keyword evidence="2" id="KW-1133">Transmembrane helix</keyword>
<keyword evidence="2" id="KW-0812">Transmembrane</keyword>
<evidence type="ECO:0000313" key="3">
    <source>
        <dbReference type="EMBL" id="GFS43103.1"/>
    </source>
</evidence>
<comment type="caution">
    <text evidence="3">The sequence shown here is derived from an EMBL/GenBank/DDBJ whole genome shotgun (WGS) entry which is preliminary data.</text>
</comment>
<dbReference type="AlphaFoldDB" id="A0A7J0DW50"/>
<accession>A0A7J0DW50</accession>
<proteinExistence type="predicted"/>
<dbReference type="Proteomes" id="UP000585474">
    <property type="component" value="Unassembled WGS sequence"/>
</dbReference>
<organism evidence="3 4">
    <name type="scientific">Actinidia rufa</name>
    <dbReference type="NCBI Taxonomy" id="165716"/>
    <lineage>
        <taxon>Eukaryota</taxon>
        <taxon>Viridiplantae</taxon>
        <taxon>Streptophyta</taxon>
        <taxon>Embryophyta</taxon>
        <taxon>Tracheophyta</taxon>
        <taxon>Spermatophyta</taxon>
        <taxon>Magnoliopsida</taxon>
        <taxon>eudicotyledons</taxon>
        <taxon>Gunneridae</taxon>
        <taxon>Pentapetalae</taxon>
        <taxon>asterids</taxon>
        <taxon>Ericales</taxon>
        <taxon>Actinidiaceae</taxon>
        <taxon>Actinidia</taxon>
    </lineage>
</organism>